<organism evidence="2 3">
    <name type="scientific">Cucumis melo var. makuwa</name>
    <name type="common">Oriental melon</name>
    <dbReference type="NCBI Taxonomy" id="1194695"/>
    <lineage>
        <taxon>Eukaryota</taxon>
        <taxon>Viridiplantae</taxon>
        <taxon>Streptophyta</taxon>
        <taxon>Embryophyta</taxon>
        <taxon>Tracheophyta</taxon>
        <taxon>Spermatophyta</taxon>
        <taxon>Magnoliopsida</taxon>
        <taxon>eudicotyledons</taxon>
        <taxon>Gunneridae</taxon>
        <taxon>Pentapetalae</taxon>
        <taxon>rosids</taxon>
        <taxon>fabids</taxon>
        <taxon>Cucurbitales</taxon>
        <taxon>Cucurbitaceae</taxon>
        <taxon>Benincaseae</taxon>
        <taxon>Cucumis</taxon>
    </lineage>
</organism>
<feature type="transmembrane region" description="Helical" evidence="1">
    <location>
        <begin position="107"/>
        <end position="130"/>
    </location>
</feature>
<dbReference type="Proteomes" id="UP000321947">
    <property type="component" value="Unassembled WGS sequence"/>
</dbReference>
<keyword evidence="1" id="KW-0472">Membrane</keyword>
<keyword evidence="1" id="KW-0812">Transmembrane</keyword>
<name>A0A5D3CE34_CUCMM</name>
<proteinExistence type="predicted"/>
<reference evidence="2 3" key="1">
    <citation type="submission" date="2019-08" db="EMBL/GenBank/DDBJ databases">
        <title>Draft genome sequences of two oriental melons (Cucumis melo L. var makuwa).</title>
        <authorList>
            <person name="Kwon S.-Y."/>
        </authorList>
    </citation>
    <scope>NUCLEOTIDE SEQUENCE [LARGE SCALE GENOMIC DNA]</scope>
    <source>
        <strain evidence="3">cv. Chang Bougi</strain>
        <tissue evidence="2">Leaf</tissue>
    </source>
</reference>
<dbReference type="AlphaFoldDB" id="A0A5D3CE34"/>
<gene>
    <name evidence="2" type="ORF">E5676_scaffold499G00430</name>
</gene>
<sequence>MTLYEENLGESRKGLEGEDLYEELWKACAGPLVEVPVDGERAKKETDEVYAQITLYPEADVGATLIVWGENVRERHGRVCLEGGKCRRICFEGWASRTTMVAASKLVAARTMVASITIVATSSMVAVMVIRRRNGHRRRNGWIPFGEETGIGEEMDGFHLEKKGFASGRRSKE</sequence>
<keyword evidence="1" id="KW-1133">Transmembrane helix</keyword>
<protein>
    <submittedName>
        <fullName evidence="2">Auxin response factor 18 isoform X2</fullName>
    </submittedName>
</protein>
<dbReference type="EMBL" id="SSTD01011629">
    <property type="protein sequence ID" value="TYK09454.1"/>
    <property type="molecule type" value="Genomic_DNA"/>
</dbReference>
<evidence type="ECO:0000256" key="1">
    <source>
        <dbReference type="SAM" id="Phobius"/>
    </source>
</evidence>
<evidence type="ECO:0000313" key="3">
    <source>
        <dbReference type="Proteomes" id="UP000321947"/>
    </source>
</evidence>
<comment type="caution">
    <text evidence="2">The sequence shown here is derived from an EMBL/GenBank/DDBJ whole genome shotgun (WGS) entry which is preliminary data.</text>
</comment>
<accession>A0A5D3CE34</accession>
<evidence type="ECO:0000313" key="2">
    <source>
        <dbReference type="EMBL" id="TYK09454.1"/>
    </source>
</evidence>